<dbReference type="OrthoDB" id="3801045at2759"/>
<dbReference type="AlphaFoldDB" id="A0A6G1JKB0"/>
<reference evidence="2" key="1">
    <citation type="journal article" date="2020" name="Stud. Mycol.">
        <title>101 Dothideomycetes genomes: a test case for predicting lifestyles and emergence of pathogens.</title>
        <authorList>
            <person name="Haridas S."/>
            <person name="Albert R."/>
            <person name="Binder M."/>
            <person name="Bloem J."/>
            <person name="Labutti K."/>
            <person name="Salamov A."/>
            <person name="Andreopoulos B."/>
            <person name="Baker S."/>
            <person name="Barry K."/>
            <person name="Bills G."/>
            <person name="Bluhm B."/>
            <person name="Cannon C."/>
            <person name="Castanera R."/>
            <person name="Culley D."/>
            <person name="Daum C."/>
            <person name="Ezra D."/>
            <person name="Gonzalez J."/>
            <person name="Henrissat B."/>
            <person name="Kuo A."/>
            <person name="Liang C."/>
            <person name="Lipzen A."/>
            <person name="Lutzoni F."/>
            <person name="Magnuson J."/>
            <person name="Mondo S."/>
            <person name="Nolan M."/>
            <person name="Ohm R."/>
            <person name="Pangilinan J."/>
            <person name="Park H.-J."/>
            <person name="Ramirez L."/>
            <person name="Alfaro M."/>
            <person name="Sun H."/>
            <person name="Tritt A."/>
            <person name="Yoshinaga Y."/>
            <person name="Zwiers L.-H."/>
            <person name="Turgeon B."/>
            <person name="Goodwin S."/>
            <person name="Spatafora J."/>
            <person name="Crous P."/>
            <person name="Grigoriev I."/>
        </authorList>
    </citation>
    <scope>NUCLEOTIDE SEQUENCE</scope>
    <source>
        <strain evidence="2">CBS 122367</strain>
    </source>
</reference>
<protein>
    <submittedName>
        <fullName evidence="2">Uncharacterized protein</fullName>
    </submittedName>
</protein>
<feature type="region of interest" description="Disordered" evidence="1">
    <location>
        <begin position="248"/>
        <end position="314"/>
    </location>
</feature>
<gene>
    <name evidence="2" type="ORF">K458DRAFT_61501</name>
</gene>
<feature type="compositionally biased region" description="Basic residues" evidence="1">
    <location>
        <begin position="280"/>
        <end position="298"/>
    </location>
</feature>
<feature type="compositionally biased region" description="Acidic residues" evidence="1">
    <location>
        <begin position="248"/>
        <end position="271"/>
    </location>
</feature>
<proteinExistence type="predicted"/>
<feature type="region of interest" description="Disordered" evidence="1">
    <location>
        <begin position="1"/>
        <end position="81"/>
    </location>
</feature>
<sequence length="314" mass="34555">MLQPCANAELGRKMEGGTGNGDSPLSSSIPNVSALESDRASSPASKKKQAAARTSSRALRATRRVQGVPTPETTGTTVTQKQATNTDTIFPNAHAAYIHQALKTLTYDTNPPELSTPRGSWITGLRKPLPHPALTPIQNAEILAQTYHAEIDRLTAARRKLDWKTAGGHGTWHYEHFGSTVKLRKRPLGVRAAGGWEKFETVFARGVWKYVGDRDGRVIMRELDEWPRDVWGEPVGWMVILEAGESEDEIDEEVDEDGDETEEEEGEDDGDEYKPGKSGRNGKNKKIRKSGKKGKSGKSGKDGHNRTSGKRKRC</sequence>
<evidence type="ECO:0000313" key="2">
    <source>
        <dbReference type="EMBL" id="KAF2690661.1"/>
    </source>
</evidence>
<evidence type="ECO:0000313" key="3">
    <source>
        <dbReference type="Proteomes" id="UP000799291"/>
    </source>
</evidence>
<dbReference type="EMBL" id="MU005570">
    <property type="protein sequence ID" value="KAF2690661.1"/>
    <property type="molecule type" value="Genomic_DNA"/>
</dbReference>
<feature type="compositionally biased region" description="Low complexity" evidence="1">
    <location>
        <begin position="70"/>
        <end position="81"/>
    </location>
</feature>
<name>A0A6G1JKB0_9PLEO</name>
<feature type="compositionally biased region" description="Polar residues" evidence="1">
    <location>
        <begin position="21"/>
        <end position="31"/>
    </location>
</feature>
<evidence type="ECO:0000256" key="1">
    <source>
        <dbReference type="SAM" id="MobiDB-lite"/>
    </source>
</evidence>
<organism evidence="2 3">
    <name type="scientific">Lentithecium fluviatile CBS 122367</name>
    <dbReference type="NCBI Taxonomy" id="1168545"/>
    <lineage>
        <taxon>Eukaryota</taxon>
        <taxon>Fungi</taxon>
        <taxon>Dikarya</taxon>
        <taxon>Ascomycota</taxon>
        <taxon>Pezizomycotina</taxon>
        <taxon>Dothideomycetes</taxon>
        <taxon>Pleosporomycetidae</taxon>
        <taxon>Pleosporales</taxon>
        <taxon>Massarineae</taxon>
        <taxon>Lentitheciaceae</taxon>
        <taxon>Lentithecium</taxon>
    </lineage>
</organism>
<dbReference type="Proteomes" id="UP000799291">
    <property type="component" value="Unassembled WGS sequence"/>
</dbReference>
<accession>A0A6G1JKB0</accession>
<keyword evidence="3" id="KW-1185">Reference proteome</keyword>